<name>A0ABR4L0Q9_9EURO</name>
<accession>A0ABR4L0Q9</accession>
<evidence type="ECO:0000256" key="1">
    <source>
        <dbReference type="SAM" id="Phobius"/>
    </source>
</evidence>
<gene>
    <name evidence="2" type="ORF">BJX68DRAFT_227949</name>
</gene>
<keyword evidence="1" id="KW-0812">Transmembrane</keyword>
<dbReference type="PROSITE" id="PS51257">
    <property type="entry name" value="PROKAR_LIPOPROTEIN"/>
    <property type="match status" value="1"/>
</dbReference>
<dbReference type="RefSeq" id="XP_070903279.1">
    <property type="nucleotide sequence ID" value="XM_071038773.1"/>
</dbReference>
<dbReference type="GeneID" id="98153937"/>
<evidence type="ECO:0000313" key="2">
    <source>
        <dbReference type="EMBL" id="KAL2858110.1"/>
    </source>
</evidence>
<dbReference type="EMBL" id="JBFXLR010000005">
    <property type="protein sequence ID" value="KAL2858110.1"/>
    <property type="molecule type" value="Genomic_DNA"/>
</dbReference>
<keyword evidence="1" id="KW-0472">Membrane</keyword>
<keyword evidence="1" id="KW-1133">Transmembrane helix</keyword>
<evidence type="ECO:0000313" key="3">
    <source>
        <dbReference type="Proteomes" id="UP001610444"/>
    </source>
</evidence>
<feature type="transmembrane region" description="Helical" evidence="1">
    <location>
        <begin position="45"/>
        <end position="67"/>
    </location>
</feature>
<proteinExistence type="predicted"/>
<protein>
    <submittedName>
        <fullName evidence="2">Uncharacterized protein</fullName>
    </submittedName>
</protein>
<dbReference type="Proteomes" id="UP001610444">
    <property type="component" value="Unassembled WGS sequence"/>
</dbReference>
<sequence>MKWMDVTIHPFSTTIPSLASCIPSLGTPVSLWQPDRHPRKQGPRFLPVSTVHTCHVWMVCGGSLVFIPPRSI</sequence>
<comment type="caution">
    <text evidence="2">The sequence shown here is derived from an EMBL/GenBank/DDBJ whole genome shotgun (WGS) entry which is preliminary data.</text>
</comment>
<organism evidence="2 3">
    <name type="scientific">Aspergillus pseudodeflectus</name>
    <dbReference type="NCBI Taxonomy" id="176178"/>
    <lineage>
        <taxon>Eukaryota</taxon>
        <taxon>Fungi</taxon>
        <taxon>Dikarya</taxon>
        <taxon>Ascomycota</taxon>
        <taxon>Pezizomycotina</taxon>
        <taxon>Eurotiomycetes</taxon>
        <taxon>Eurotiomycetidae</taxon>
        <taxon>Eurotiales</taxon>
        <taxon>Aspergillaceae</taxon>
        <taxon>Aspergillus</taxon>
        <taxon>Aspergillus subgen. Nidulantes</taxon>
    </lineage>
</organism>
<reference evidence="2 3" key="1">
    <citation type="submission" date="2024-07" db="EMBL/GenBank/DDBJ databases">
        <title>Section-level genome sequencing and comparative genomics of Aspergillus sections Usti and Cavernicolus.</title>
        <authorList>
            <consortium name="Lawrence Berkeley National Laboratory"/>
            <person name="Nybo J.L."/>
            <person name="Vesth T.C."/>
            <person name="Theobald S."/>
            <person name="Frisvad J.C."/>
            <person name="Larsen T.O."/>
            <person name="Kjaerboelling I."/>
            <person name="Rothschild-Mancinelli K."/>
            <person name="Lyhne E.K."/>
            <person name="Kogle M.E."/>
            <person name="Barry K."/>
            <person name="Clum A."/>
            <person name="Na H."/>
            <person name="Ledsgaard L."/>
            <person name="Lin J."/>
            <person name="Lipzen A."/>
            <person name="Kuo A."/>
            <person name="Riley R."/>
            <person name="Mondo S."/>
            <person name="LaButti K."/>
            <person name="Haridas S."/>
            <person name="Pangalinan J."/>
            <person name="Salamov A.A."/>
            <person name="Simmons B.A."/>
            <person name="Magnuson J.K."/>
            <person name="Chen J."/>
            <person name="Drula E."/>
            <person name="Henrissat B."/>
            <person name="Wiebenga A."/>
            <person name="Lubbers R.J."/>
            <person name="Gomes A.C."/>
            <person name="Macurrencykelacurrency M.R."/>
            <person name="Stajich J."/>
            <person name="Grigoriev I.V."/>
            <person name="Mortensen U.H."/>
            <person name="De vries R.P."/>
            <person name="Baker S.E."/>
            <person name="Andersen M.R."/>
        </authorList>
    </citation>
    <scope>NUCLEOTIDE SEQUENCE [LARGE SCALE GENOMIC DNA]</scope>
    <source>
        <strain evidence="2 3">CBS 756.74</strain>
    </source>
</reference>
<keyword evidence="3" id="KW-1185">Reference proteome</keyword>